<evidence type="ECO:0000256" key="1">
    <source>
        <dbReference type="SAM" id="Phobius"/>
    </source>
</evidence>
<dbReference type="Proteomes" id="UP000198724">
    <property type="component" value="Unassembled WGS sequence"/>
</dbReference>
<feature type="transmembrane region" description="Helical" evidence="1">
    <location>
        <begin position="101"/>
        <end position="121"/>
    </location>
</feature>
<evidence type="ECO:0008006" key="4">
    <source>
        <dbReference type="Google" id="ProtNLM"/>
    </source>
</evidence>
<name>A0A1I2Z2Y1_9BACT</name>
<keyword evidence="3" id="KW-1185">Reference proteome</keyword>
<dbReference type="AlphaFoldDB" id="A0A1I2Z2Y1"/>
<organism evidence="2 3">
    <name type="scientific">Pontibacter chinhatensis</name>
    <dbReference type="NCBI Taxonomy" id="1436961"/>
    <lineage>
        <taxon>Bacteria</taxon>
        <taxon>Pseudomonadati</taxon>
        <taxon>Bacteroidota</taxon>
        <taxon>Cytophagia</taxon>
        <taxon>Cytophagales</taxon>
        <taxon>Hymenobacteraceae</taxon>
        <taxon>Pontibacter</taxon>
    </lineage>
</organism>
<dbReference type="STRING" id="1436961.SAMN05421739_11142"/>
<dbReference type="EMBL" id="FOOT01000011">
    <property type="protein sequence ID" value="SFH32222.1"/>
    <property type="molecule type" value="Genomic_DNA"/>
</dbReference>
<keyword evidence="1" id="KW-1133">Transmembrane helix</keyword>
<feature type="transmembrane region" description="Helical" evidence="1">
    <location>
        <begin position="14"/>
        <end position="35"/>
    </location>
</feature>
<evidence type="ECO:0000313" key="2">
    <source>
        <dbReference type="EMBL" id="SFH32222.1"/>
    </source>
</evidence>
<accession>A0A1I2Z2Y1</accession>
<dbReference type="OrthoDB" id="2112507at2"/>
<keyword evidence="1" id="KW-0812">Transmembrane</keyword>
<keyword evidence="1" id="KW-0472">Membrane</keyword>
<reference evidence="3" key="1">
    <citation type="submission" date="2016-10" db="EMBL/GenBank/DDBJ databases">
        <authorList>
            <person name="Varghese N."/>
            <person name="Submissions S."/>
        </authorList>
    </citation>
    <scope>NUCLEOTIDE SEQUENCE [LARGE SCALE GENOMIC DNA]</scope>
    <source>
        <strain evidence="3">LP51</strain>
    </source>
</reference>
<evidence type="ECO:0000313" key="3">
    <source>
        <dbReference type="Proteomes" id="UP000198724"/>
    </source>
</evidence>
<gene>
    <name evidence="2" type="ORF">SAMN05421739_11142</name>
</gene>
<sequence length="208" mass="22809">MAELLQAAFSGVNLLPTAFLVFVLLYWVAVIFGLLDLEFFNIELEAKVDADGVSSVTWLNSALAFFNLGKVPLMVFLTFWALPCWVLSILANHYLNNDYQLLGLLYLIPSFIAGLFVAKLLTAPFVKLFAALEKEHESSTTVIGQVCTVLLPASATELGQAAVKTSGAPLLLHVKTTSANSIRKGDTALIIDYNAENKFYLIEPYETI</sequence>
<protein>
    <recommendedName>
        <fullName evidence="4">DUF1449 family protein</fullName>
    </recommendedName>
</protein>
<feature type="transmembrane region" description="Helical" evidence="1">
    <location>
        <begin position="73"/>
        <end position="95"/>
    </location>
</feature>
<dbReference type="RefSeq" id="WP_092105238.1">
    <property type="nucleotide sequence ID" value="NZ_FOOT01000011.1"/>
</dbReference>
<proteinExistence type="predicted"/>